<dbReference type="PROSITE" id="PS51257">
    <property type="entry name" value="PROKAR_LIPOPROTEIN"/>
    <property type="match status" value="1"/>
</dbReference>
<dbReference type="RefSeq" id="WP_272091299.1">
    <property type="nucleotide sequence ID" value="NZ_JAQNDL010000004.1"/>
</dbReference>
<dbReference type="Proteomes" id="UP001221686">
    <property type="component" value="Unassembled WGS sequence"/>
</dbReference>
<dbReference type="EMBL" id="JAQNDL010000004">
    <property type="protein sequence ID" value="MDC0722761.1"/>
    <property type="molecule type" value="Genomic_DNA"/>
</dbReference>
<name>A0ABT5EDA5_9BACT</name>
<dbReference type="InterPro" id="IPR007484">
    <property type="entry name" value="Peptidase_M28"/>
</dbReference>
<reference evidence="4 5" key="1">
    <citation type="submission" date="2022-11" db="EMBL/GenBank/DDBJ databases">
        <title>Minimal conservation of predation-associated metabolite biosynthetic gene clusters underscores biosynthetic potential of Myxococcota including descriptions for ten novel species: Archangium lansinium sp. nov., Myxococcus landrumus sp. nov., Nannocystis bai.</title>
        <authorList>
            <person name="Ahearne A."/>
            <person name="Stevens C."/>
            <person name="Dowd S."/>
        </authorList>
    </citation>
    <scope>NUCLEOTIDE SEQUENCE [LARGE SCALE GENOMIC DNA]</scope>
    <source>
        <strain evidence="4 5">BB15-2</strain>
    </source>
</reference>
<sequence>MRAVRGAVLVGLGLAACSAATNAGGGSEATTSSGSGESGGPGSTGSTGGTSGGTTAAPTTTTAMPAPDLGVMNDCRHDSPEALMDCIDPGRWAEEVAFIAASRPPGSPHWHKVQDRCAARLEQAGFVVQRQDYGSGVNVIGTREGVTDPGEVVLLAAHYDHISGCPGADDNASGVAGALEVARVLGQASLPRTLVVACWDEEELGLRGSRAFAQTFTGAKLAVAFNFDMIGYASAAEQSQVFPGPLAERFPGLADELAANKGRGDFIAVVADASAEPFALELEAQAEALGRLTGVMTLTAVEKLDDDAFGVLSMSDHRSFWELGLPALHVFDTGLFRNPTYHCTLGLDTADTLDHAFATDVLKATAAAVAAAAGL</sequence>
<organism evidence="4 5">
    <name type="scientific">Nannocystis bainbridge</name>
    <dbReference type="NCBI Taxonomy" id="2995303"/>
    <lineage>
        <taxon>Bacteria</taxon>
        <taxon>Pseudomonadati</taxon>
        <taxon>Myxococcota</taxon>
        <taxon>Polyangia</taxon>
        <taxon>Nannocystales</taxon>
        <taxon>Nannocystaceae</taxon>
        <taxon>Nannocystis</taxon>
    </lineage>
</organism>
<feature type="domain" description="Peptidase M28" evidence="3">
    <location>
        <begin position="138"/>
        <end position="364"/>
    </location>
</feature>
<accession>A0ABT5EDA5</accession>
<evidence type="ECO:0000256" key="1">
    <source>
        <dbReference type="SAM" id="MobiDB-lite"/>
    </source>
</evidence>
<feature type="region of interest" description="Disordered" evidence="1">
    <location>
        <begin position="21"/>
        <end position="70"/>
    </location>
</feature>
<feature type="compositionally biased region" description="Low complexity" evidence="1">
    <location>
        <begin position="21"/>
        <end position="35"/>
    </location>
</feature>
<dbReference type="PANTHER" id="PTHR12147">
    <property type="entry name" value="METALLOPEPTIDASE M28 FAMILY MEMBER"/>
    <property type="match status" value="1"/>
</dbReference>
<dbReference type="PANTHER" id="PTHR12147:SF26">
    <property type="entry name" value="PEPTIDASE M28 DOMAIN-CONTAINING PROTEIN"/>
    <property type="match status" value="1"/>
</dbReference>
<keyword evidence="2" id="KW-0732">Signal</keyword>
<dbReference type="InterPro" id="IPR045175">
    <property type="entry name" value="M28_fam"/>
</dbReference>
<gene>
    <name evidence="4" type="ORF">POL25_38080</name>
</gene>
<evidence type="ECO:0000256" key="2">
    <source>
        <dbReference type="SAM" id="SignalP"/>
    </source>
</evidence>
<dbReference type="Pfam" id="PF04389">
    <property type="entry name" value="Peptidase_M28"/>
    <property type="match status" value="1"/>
</dbReference>
<feature type="chain" id="PRO_5047412467" evidence="2">
    <location>
        <begin position="24"/>
        <end position="375"/>
    </location>
</feature>
<dbReference type="SUPFAM" id="SSF53187">
    <property type="entry name" value="Zn-dependent exopeptidases"/>
    <property type="match status" value="1"/>
</dbReference>
<dbReference type="Gene3D" id="3.40.630.10">
    <property type="entry name" value="Zn peptidases"/>
    <property type="match status" value="1"/>
</dbReference>
<protein>
    <submittedName>
        <fullName evidence="4">M20/M25/M40 family metallo-hydrolase</fullName>
    </submittedName>
</protein>
<proteinExistence type="predicted"/>
<keyword evidence="5" id="KW-1185">Reference proteome</keyword>
<comment type="caution">
    <text evidence="4">The sequence shown here is derived from an EMBL/GenBank/DDBJ whole genome shotgun (WGS) entry which is preliminary data.</text>
</comment>
<evidence type="ECO:0000259" key="3">
    <source>
        <dbReference type="Pfam" id="PF04389"/>
    </source>
</evidence>
<feature type="signal peptide" evidence="2">
    <location>
        <begin position="1"/>
        <end position="23"/>
    </location>
</feature>
<feature type="compositionally biased region" description="Gly residues" evidence="1">
    <location>
        <begin position="36"/>
        <end position="52"/>
    </location>
</feature>
<evidence type="ECO:0000313" key="5">
    <source>
        <dbReference type="Proteomes" id="UP001221686"/>
    </source>
</evidence>
<evidence type="ECO:0000313" key="4">
    <source>
        <dbReference type="EMBL" id="MDC0722761.1"/>
    </source>
</evidence>
<feature type="compositionally biased region" description="Low complexity" evidence="1">
    <location>
        <begin position="53"/>
        <end position="63"/>
    </location>
</feature>